<dbReference type="STRING" id="1036779.SAMN04515666_1064"/>
<keyword evidence="1" id="KW-0560">Oxidoreductase</keyword>
<dbReference type="EMBL" id="FOAN01000006">
    <property type="protein sequence ID" value="SEL88891.1"/>
    <property type="molecule type" value="Genomic_DNA"/>
</dbReference>
<dbReference type="InterPro" id="IPR036188">
    <property type="entry name" value="FAD/NAD-bd_sf"/>
</dbReference>
<protein>
    <submittedName>
        <fullName evidence="3">D-amino-acid dehydrogenase</fullName>
    </submittedName>
</protein>
<keyword evidence="4" id="KW-1185">Reference proteome</keyword>
<dbReference type="Gene3D" id="3.50.50.60">
    <property type="entry name" value="FAD/NAD(P)-binding domain"/>
    <property type="match status" value="2"/>
</dbReference>
<dbReference type="SUPFAM" id="SSF51905">
    <property type="entry name" value="FAD/NAD(P)-binding domain"/>
    <property type="match status" value="1"/>
</dbReference>
<dbReference type="OrthoDB" id="9805337at2"/>
<proteinExistence type="predicted"/>
<feature type="domain" description="FAD dependent oxidoreductase" evidence="2">
    <location>
        <begin position="11"/>
        <end position="407"/>
    </location>
</feature>
<dbReference type="PANTHER" id="PTHR13847:SF289">
    <property type="entry name" value="GLYCINE OXIDASE"/>
    <property type="match status" value="1"/>
</dbReference>
<dbReference type="GO" id="GO:0005737">
    <property type="term" value="C:cytoplasm"/>
    <property type="evidence" value="ECO:0007669"/>
    <property type="project" value="TreeGrafter"/>
</dbReference>
<organism evidence="3 4">
    <name type="scientific">Bosea lupini</name>
    <dbReference type="NCBI Taxonomy" id="1036779"/>
    <lineage>
        <taxon>Bacteria</taxon>
        <taxon>Pseudomonadati</taxon>
        <taxon>Pseudomonadota</taxon>
        <taxon>Alphaproteobacteria</taxon>
        <taxon>Hyphomicrobiales</taxon>
        <taxon>Boseaceae</taxon>
        <taxon>Bosea</taxon>
    </lineage>
</organism>
<accession>A0A1H7TVX5</accession>
<evidence type="ECO:0000313" key="3">
    <source>
        <dbReference type="EMBL" id="SEL88891.1"/>
    </source>
</evidence>
<dbReference type="AlphaFoldDB" id="A0A1H7TVX5"/>
<reference evidence="4" key="1">
    <citation type="submission" date="2016-10" db="EMBL/GenBank/DDBJ databases">
        <authorList>
            <person name="Varghese N."/>
            <person name="Submissions S."/>
        </authorList>
    </citation>
    <scope>NUCLEOTIDE SEQUENCE [LARGE SCALE GENOMIC DNA]</scope>
    <source>
        <strain evidence="4">LMG 26383,CCUG 61248,R- 45681</strain>
    </source>
</reference>
<dbReference type="SUPFAM" id="SSF54373">
    <property type="entry name" value="FAD-linked reductases, C-terminal domain"/>
    <property type="match status" value="1"/>
</dbReference>
<dbReference type="PANTHER" id="PTHR13847">
    <property type="entry name" value="SARCOSINE DEHYDROGENASE-RELATED"/>
    <property type="match status" value="1"/>
</dbReference>
<dbReference type="GO" id="GO:0016491">
    <property type="term" value="F:oxidoreductase activity"/>
    <property type="evidence" value="ECO:0007669"/>
    <property type="project" value="UniProtKB-KW"/>
</dbReference>
<dbReference type="Pfam" id="PF01266">
    <property type="entry name" value="DAO"/>
    <property type="match status" value="1"/>
</dbReference>
<evidence type="ECO:0000256" key="1">
    <source>
        <dbReference type="ARBA" id="ARBA00023002"/>
    </source>
</evidence>
<sequence>MSLPAQTQTSVAVIGAGIIGVTTAIALQQAGFEVRLIEAAEPGGQQAASYGNAGWFSPASVVPMSMPGLWRKVPGMLTDPLGPLTIRWTALPRLLPWLLRFLYAGATTSRVEATARALRPLLEPGPAMHAELAAAAGVPELVCRSGAVYAYPTRADFEAEALAWRLRRDNGVSWTELQGDALRRAVPALSPRYAFGVLVGATGHCLDPGAYVSALADHAIRLGARRIRARASGFDLRQGRLAAVLTDSGLVPADRAVICTGIQSRDLARKAGDRVSLESERGYHVVVAAPEAMPTLPVQTSDSRIGTTPVAAGVRGAGQVELCSIGAPPDWRRADIVQAHLKRSYPGLPETLAEDRLQRWMGHRPSTPDGLPVIGPSSASPDILHAYGHGHVGMASAPMTAQIVRDLLLGRAGQWNLEPYSPRRFNGFWPRSAASLERR</sequence>
<gene>
    <name evidence="3" type="ORF">SAMN04515666_1064</name>
</gene>
<evidence type="ECO:0000259" key="2">
    <source>
        <dbReference type="Pfam" id="PF01266"/>
    </source>
</evidence>
<dbReference type="RefSeq" id="WP_091837182.1">
    <property type="nucleotide sequence ID" value="NZ_FOAN01000006.1"/>
</dbReference>
<dbReference type="InterPro" id="IPR006076">
    <property type="entry name" value="FAD-dep_OxRdtase"/>
</dbReference>
<dbReference type="Gene3D" id="3.30.9.10">
    <property type="entry name" value="D-Amino Acid Oxidase, subunit A, domain 2"/>
    <property type="match status" value="1"/>
</dbReference>
<evidence type="ECO:0000313" key="4">
    <source>
        <dbReference type="Proteomes" id="UP000199664"/>
    </source>
</evidence>
<dbReference type="Proteomes" id="UP000199664">
    <property type="component" value="Unassembled WGS sequence"/>
</dbReference>
<name>A0A1H7TVX5_9HYPH</name>